<accession>A0A512CAN7</accession>
<evidence type="ECO:0000256" key="1">
    <source>
        <dbReference type="SAM" id="Phobius"/>
    </source>
</evidence>
<sequence>MTKNMGSADKIVRTIIAIVALYLYFSGTVTGTVGIVLIVLAVVFLLTSLVSFCPLYTLFGMKTCKTKKA</sequence>
<keyword evidence="1" id="KW-1133">Transmembrane helix</keyword>
<keyword evidence="4" id="KW-1185">Reference proteome</keyword>
<feature type="domain" description="Inner membrane protein YgaP-like transmembrane" evidence="2">
    <location>
        <begin position="1"/>
        <end position="67"/>
    </location>
</feature>
<feature type="transmembrane region" description="Helical" evidence="1">
    <location>
        <begin position="35"/>
        <end position="59"/>
    </location>
</feature>
<evidence type="ECO:0000259" key="2">
    <source>
        <dbReference type="Pfam" id="PF11127"/>
    </source>
</evidence>
<gene>
    <name evidence="3" type="ORF">CQA01_18100</name>
</gene>
<keyword evidence="1" id="KW-0472">Membrane</keyword>
<dbReference type="Proteomes" id="UP000321301">
    <property type="component" value="Unassembled WGS sequence"/>
</dbReference>
<evidence type="ECO:0000313" key="3">
    <source>
        <dbReference type="EMBL" id="GEO21276.1"/>
    </source>
</evidence>
<dbReference type="Pfam" id="PF11127">
    <property type="entry name" value="YgaP-like_TM"/>
    <property type="match status" value="1"/>
</dbReference>
<dbReference type="EMBL" id="BJYV01000006">
    <property type="protein sequence ID" value="GEO21276.1"/>
    <property type="molecule type" value="Genomic_DNA"/>
</dbReference>
<organism evidence="3 4">
    <name type="scientific">Cyclobacterium qasimii</name>
    <dbReference type="NCBI Taxonomy" id="1350429"/>
    <lineage>
        <taxon>Bacteria</taxon>
        <taxon>Pseudomonadati</taxon>
        <taxon>Bacteroidota</taxon>
        <taxon>Cytophagia</taxon>
        <taxon>Cytophagales</taxon>
        <taxon>Cyclobacteriaceae</taxon>
        <taxon>Cyclobacterium</taxon>
    </lineage>
</organism>
<evidence type="ECO:0000313" key="4">
    <source>
        <dbReference type="Proteomes" id="UP000321301"/>
    </source>
</evidence>
<comment type="caution">
    <text evidence="3">The sequence shown here is derived from an EMBL/GenBank/DDBJ whole genome shotgun (WGS) entry which is preliminary data.</text>
</comment>
<dbReference type="AlphaFoldDB" id="A0A512CAN7"/>
<name>A0A512CAN7_9BACT</name>
<dbReference type="InterPro" id="IPR021309">
    <property type="entry name" value="YgaP-like_TM"/>
</dbReference>
<feature type="transmembrane region" description="Helical" evidence="1">
    <location>
        <begin position="12"/>
        <end position="29"/>
    </location>
</feature>
<keyword evidence="1" id="KW-0812">Transmembrane</keyword>
<reference evidence="3 4" key="1">
    <citation type="submission" date="2019-07" db="EMBL/GenBank/DDBJ databases">
        <title>Whole genome shotgun sequence of Cyclobacterium qasimii NBRC 106168.</title>
        <authorList>
            <person name="Hosoyama A."/>
            <person name="Uohara A."/>
            <person name="Ohji S."/>
            <person name="Ichikawa N."/>
        </authorList>
    </citation>
    <scope>NUCLEOTIDE SEQUENCE [LARGE SCALE GENOMIC DNA]</scope>
    <source>
        <strain evidence="3 4">NBRC 106168</strain>
    </source>
</reference>
<protein>
    <submittedName>
        <fullName evidence="3">Membrane protein</fullName>
    </submittedName>
</protein>
<proteinExistence type="predicted"/>